<dbReference type="EMBL" id="MU971337">
    <property type="protein sequence ID" value="KAK9240881.1"/>
    <property type="molecule type" value="Genomic_DNA"/>
</dbReference>
<proteinExistence type="predicted"/>
<reference evidence="2" key="1">
    <citation type="journal article" date="2024" name="Front. Bioeng. Biotechnol.">
        <title>Genome-scale model development and genomic sequencing of the oleaginous clade Lipomyces.</title>
        <authorList>
            <person name="Czajka J.J."/>
            <person name="Han Y."/>
            <person name="Kim J."/>
            <person name="Mondo S.J."/>
            <person name="Hofstad B.A."/>
            <person name="Robles A."/>
            <person name="Haridas S."/>
            <person name="Riley R."/>
            <person name="LaButti K."/>
            <person name="Pangilinan J."/>
            <person name="Andreopoulos W."/>
            <person name="Lipzen A."/>
            <person name="Yan J."/>
            <person name="Wang M."/>
            <person name="Ng V."/>
            <person name="Grigoriev I.V."/>
            <person name="Spatafora J.W."/>
            <person name="Magnuson J.K."/>
            <person name="Baker S.E."/>
            <person name="Pomraning K.R."/>
        </authorList>
    </citation>
    <scope>NUCLEOTIDE SEQUENCE [LARGE SCALE GENOMIC DNA]</scope>
    <source>
        <strain evidence="2">CBS 7786</strain>
    </source>
</reference>
<gene>
    <name evidence="1" type="ORF">V1525DRAFT_394180</name>
</gene>
<sequence>MSKLPDLLRVFDGTHLPLPRNKHQLVLITSALATNSSWLLQHFVRASLAQQRNSITGIEKVQQKRPVIFVSLIDDVEFHRRCFMKAGIDLDALIAQKLFIYVDGFTKLFGPSPDLSNSLVVYLQSADKATWLSQIRSVILQLEAGDILPTLVLEGLDVLHALGIMSAKEILRFVHDLQELSGVLIASSYSSDIMLTGMSTLAVEQNAYLLSLIRRAVAVFSIRPLSTGMAGDVTGTIRITNGGQPCDGQGNVDQGEFHYFVGEGKSGGVKVFEKGHG</sequence>
<dbReference type="Proteomes" id="UP001433508">
    <property type="component" value="Unassembled WGS sequence"/>
</dbReference>
<accession>A0ACC3TB13</accession>
<keyword evidence="2" id="KW-1185">Reference proteome</keyword>
<evidence type="ECO:0000313" key="2">
    <source>
        <dbReference type="Proteomes" id="UP001433508"/>
    </source>
</evidence>
<organism evidence="1 2">
    <name type="scientific">Lipomyces kononenkoae</name>
    <name type="common">Yeast</name>
    <dbReference type="NCBI Taxonomy" id="34357"/>
    <lineage>
        <taxon>Eukaryota</taxon>
        <taxon>Fungi</taxon>
        <taxon>Dikarya</taxon>
        <taxon>Ascomycota</taxon>
        <taxon>Saccharomycotina</taxon>
        <taxon>Lipomycetes</taxon>
        <taxon>Lipomycetales</taxon>
        <taxon>Lipomycetaceae</taxon>
        <taxon>Lipomyces</taxon>
    </lineage>
</organism>
<name>A0ACC3TB13_LIPKO</name>
<evidence type="ECO:0000313" key="1">
    <source>
        <dbReference type="EMBL" id="KAK9240881.1"/>
    </source>
</evidence>
<protein>
    <submittedName>
        <fullName evidence="1">Uncharacterized protein</fullName>
    </submittedName>
</protein>
<comment type="caution">
    <text evidence="1">The sequence shown here is derived from an EMBL/GenBank/DDBJ whole genome shotgun (WGS) entry which is preliminary data.</text>
</comment>